<dbReference type="EMBL" id="JBHTCQ010000002">
    <property type="protein sequence ID" value="MFC7405716.1"/>
    <property type="molecule type" value="Genomic_DNA"/>
</dbReference>
<keyword evidence="1" id="KW-0732">Signal</keyword>
<organism evidence="2 3">
    <name type="scientific">Georgenia alba</name>
    <dbReference type="NCBI Taxonomy" id="2233858"/>
    <lineage>
        <taxon>Bacteria</taxon>
        <taxon>Bacillati</taxon>
        <taxon>Actinomycetota</taxon>
        <taxon>Actinomycetes</taxon>
        <taxon>Micrococcales</taxon>
        <taxon>Bogoriellaceae</taxon>
        <taxon>Georgenia</taxon>
    </lineage>
</organism>
<dbReference type="InterPro" id="IPR029058">
    <property type="entry name" value="AB_hydrolase_fold"/>
</dbReference>
<gene>
    <name evidence="2" type="ORF">ACFQQL_11400</name>
</gene>
<dbReference type="SUPFAM" id="SSF53474">
    <property type="entry name" value="alpha/beta-Hydrolases"/>
    <property type="match status" value="1"/>
</dbReference>
<evidence type="ECO:0000313" key="2">
    <source>
        <dbReference type="EMBL" id="MFC7405716.1"/>
    </source>
</evidence>
<dbReference type="Proteomes" id="UP001596455">
    <property type="component" value="Unassembled WGS sequence"/>
</dbReference>
<comment type="caution">
    <text evidence="2">The sequence shown here is derived from an EMBL/GenBank/DDBJ whole genome shotgun (WGS) entry which is preliminary data.</text>
</comment>
<protein>
    <submittedName>
        <fullName evidence="2">Alpha/beta fold hydrolase</fullName>
    </submittedName>
</protein>
<dbReference type="GO" id="GO:0016787">
    <property type="term" value="F:hydrolase activity"/>
    <property type="evidence" value="ECO:0007669"/>
    <property type="project" value="UniProtKB-KW"/>
</dbReference>
<proteinExistence type="predicted"/>
<reference evidence="3" key="1">
    <citation type="journal article" date="2019" name="Int. J. Syst. Evol. Microbiol.">
        <title>The Global Catalogue of Microorganisms (GCM) 10K type strain sequencing project: providing services to taxonomists for standard genome sequencing and annotation.</title>
        <authorList>
            <consortium name="The Broad Institute Genomics Platform"/>
            <consortium name="The Broad Institute Genome Sequencing Center for Infectious Disease"/>
            <person name="Wu L."/>
            <person name="Ma J."/>
        </authorList>
    </citation>
    <scope>NUCLEOTIDE SEQUENCE [LARGE SCALE GENOMIC DNA]</scope>
    <source>
        <strain evidence="3">JCM 1490</strain>
    </source>
</reference>
<sequence length="445" mass="47560">MNRTTRRPRTRVAGVLAATLAVSVLAVAPASADEPTEVSGTLDDTTPYEFLVPPDWNGTVFVDLDFAGGTVTPTHRALLEDGAAYGGTSRAVTGWDISQAIDNQVEAVHRFAAEAGEPSRVIAMGASMGGFVAAGVAQEHPEEIDGAVAMCGGLSGAVAQWNQKLDTVFVLSELTDPAGDLPVIDIPDRDAAIAAWQAHLADAQQTPEGRARIALAAAIGQLPAWSESAPRPDPRDTASYQAGWYGALSGDSLPYIGQAMSSRHTLTQVYGGNPSWNVGIDYAVQLERVSDEARAVVERLYGQAGLSLQEDLAALRDAPRISADPDALTRFARLDVTGELDVPVVTMNNIGDQISTVAQQQEYQREVREAGNARLLRQTYVASPAHCGFSDAERLAAAHLLLDRLDRGRWTGGESSEEMNRTAESFGLGAARFLTYQPDRFNRPY</sequence>
<name>A0ABW2Q875_9MICO</name>
<evidence type="ECO:0000256" key="1">
    <source>
        <dbReference type="SAM" id="SignalP"/>
    </source>
</evidence>
<keyword evidence="3" id="KW-1185">Reference proteome</keyword>
<evidence type="ECO:0000313" key="3">
    <source>
        <dbReference type="Proteomes" id="UP001596455"/>
    </source>
</evidence>
<dbReference type="Gene3D" id="3.40.50.1820">
    <property type="entry name" value="alpha/beta hydrolase"/>
    <property type="match status" value="1"/>
</dbReference>
<accession>A0ABW2Q875</accession>
<keyword evidence="2" id="KW-0378">Hydrolase</keyword>
<dbReference type="RefSeq" id="WP_382394409.1">
    <property type="nucleotide sequence ID" value="NZ_JBHTCQ010000002.1"/>
</dbReference>
<feature type="signal peptide" evidence="1">
    <location>
        <begin position="1"/>
        <end position="32"/>
    </location>
</feature>
<feature type="chain" id="PRO_5046281870" evidence="1">
    <location>
        <begin position="33"/>
        <end position="445"/>
    </location>
</feature>